<name>A0A8S3TEK4_MYTED</name>
<proteinExistence type="predicted"/>
<dbReference type="Proteomes" id="UP000683360">
    <property type="component" value="Unassembled WGS sequence"/>
</dbReference>
<dbReference type="OrthoDB" id="6129643at2759"/>
<organism evidence="1 2">
    <name type="scientific">Mytilus edulis</name>
    <name type="common">Blue mussel</name>
    <dbReference type="NCBI Taxonomy" id="6550"/>
    <lineage>
        <taxon>Eukaryota</taxon>
        <taxon>Metazoa</taxon>
        <taxon>Spiralia</taxon>
        <taxon>Lophotrochozoa</taxon>
        <taxon>Mollusca</taxon>
        <taxon>Bivalvia</taxon>
        <taxon>Autobranchia</taxon>
        <taxon>Pteriomorphia</taxon>
        <taxon>Mytilida</taxon>
        <taxon>Mytiloidea</taxon>
        <taxon>Mytilidae</taxon>
        <taxon>Mytilinae</taxon>
        <taxon>Mytilus</taxon>
    </lineage>
</organism>
<accession>A0A8S3TEK4</accession>
<dbReference type="PANTHER" id="PTHR47018">
    <property type="entry name" value="CXC DOMAIN-CONTAINING PROTEIN-RELATED"/>
    <property type="match status" value="1"/>
</dbReference>
<gene>
    <name evidence="1" type="ORF">MEDL_40603</name>
</gene>
<reference evidence="1" key="1">
    <citation type="submission" date="2021-03" db="EMBL/GenBank/DDBJ databases">
        <authorList>
            <person name="Bekaert M."/>
        </authorList>
    </citation>
    <scope>NUCLEOTIDE SEQUENCE</scope>
</reference>
<dbReference type="PANTHER" id="PTHR47018:SF1">
    <property type="entry name" value="TESMIN_TSO1-LIKE CXC DOMAIN-CONTAINING PROTEIN"/>
    <property type="match status" value="1"/>
</dbReference>
<dbReference type="EMBL" id="CAJPWZ010001968">
    <property type="protein sequence ID" value="CAG2227666.1"/>
    <property type="molecule type" value="Genomic_DNA"/>
</dbReference>
<comment type="caution">
    <text evidence="1">The sequence shown here is derived from an EMBL/GenBank/DDBJ whole genome shotgun (WGS) entry which is preliminary data.</text>
</comment>
<evidence type="ECO:0000313" key="2">
    <source>
        <dbReference type="Proteomes" id="UP000683360"/>
    </source>
</evidence>
<keyword evidence="2" id="KW-1185">Reference proteome</keyword>
<protein>
    <submittedName>
        <fullName evidence="1">Uncharacterized protein</fullName>
    </submittedName>
</protein>
<dbReference type="AlphaFoldDB" id="A0A8S3TEK4"/>
<sequence>MLKCQSKRVSLLPLPESYSNLPPAVLRFNEPDIPLVEGELSIDMSSFPAALKGKLKWLKHVAENSSVKAKVGKNISWSAYHAVVLPDANKLPVSALLPLFHEQAKSVALIRHSLNIIRNAVRKLNPGQTPVVAFDQPLFTIAKLIQWNWPQMYGEDHFVMMFGGLHIEMAAFKAFGSWLEDSEWTSVLVNAQVTSPGTADSFLKASPVTTTRRTHQVTACTLYRLLSNAYCQYKDVLRYDEVILEFEEWCLELSKQSPHFKFWYITLKFELTLLIFIRSILANPSMPSPDLFGWQKLDGTWVPFWSVLAEASMSCMLMLESSIKMHSIMQLLNGL</sequence>
<evidence type="ECO:0000313" key="1">
    <source>
        <dbReference type="EMBL" id="CAG2227666.1"/>
    </source>
</evidence>